<dbReference type="Proteomes" id="UP000323257">
    <property type="component" value="Unassembled WGS sequence"/>
</dbReference>
<evidence type="ECO:0000313" key="3">
    <source>
        <dbReference type="Proteomes" id="UP000323257"/>
    </source>
</evidence>
<comment type="caution">
    <text evidence="2">The sequence shown here is derived from an EMBL/GenBank/DDBJ whole genome shotgun (WGS) entry which is preliminary data.</text>
</comment>
<dbReference type="EMBL" id="VNHS01000001">
    <property type="protein sequence ID" value="TYP79680.1"/>
    <property type="molecule type" value="Genomic_DNA"/>
</dbReference>
<keyword evidence="2" id="KW-0540">Nuclease</keyword>
<keyword evidence="3" id="KW-1185">Reference proteome</keyword>
<dbReference type="AlphaFoldDB" id="A0A5S5CIV6"/>
<keyword evidence="2" id="KW-0378">Hydrolase</keyword>
<gene>
    <name evidence="2" type="ORF">BCM02_101801</name>
</gene>
<feature type="compositionally biased region" description="Basic and acidic residues" evidence="1">
    <location>
        <begin position="73"/>
        <end position="85"/>
    </location>
</feature>
<accession>A0A5S5CIV6</accession>
<feature type="region of interest" description="Disordered" evidence="1">
    <location>
        <begin position="1"/>
        <end position="85"/>
    </location>
</feature>
<organism evidence="2 3">
    <name type="scientific">Paenibacillus methanolicus</name>
    <dbReference type="NCBI Taxonomy" id="582686"/>
    <lineage>
        <taxon>Bacteria</taxon>
        <taxon>Bacillati</taxon>
        <taxon>Bacillota</taxon>
        <taxon>Bacilli</taxon>
        <taxon>Bacillales</taxon>
        <taxon>Paenibacillaceae</taxon>
        <taxon>Paenibacillus</taxon>
    </lineage>
</organism>
<dbReference type="GO" id="GO:0004519">
    <property type="term" value="F:endonuclease activity"/>
    <property type="evidence" value="ECO:0007669"/>
    <property type="project" value="UniProtKB-KW"/>
</dbReference>
<name>A0A5S5CIV6_9BACL</name>
<reference evidence="2 3" key="1">
    <citation type="submission" date="2019-07" db="EMBL/GenBank/DDBJ databases">
        <title>Genomic Encyclopedia of Type Strains, Phase III (KMG-III): the genomes of soil and plant-associated and newly described type strains.</title>
        <authorList>
            <person name="Whitman W."/>
        </authorList>
    </citation>
    <scope>NUCLEOTIDE SEQUENCE [LARGE SCALE GENOMIC DNA]</scope>
    <source>
        <strain evidence="2 3">BL24</strain>
    </source>
</reference>
<keyword evidence="2" id="KW-0255">Endonuclease</keyword>
<proteinExistence type="predicted"/>
<evidence type="ECO:0000313" key="2">
    <source>
        <dbReference type="EMBL" id="TYP79680.1"/>
    </source>
</evidence>
<dbReference type="Gene3D" id="3.40.570.10">
    <property type="entry name" value="Extracellular Endonuclease, subunit A"/>
    <property type="match status" value="1"/>
</dbReference>
<dbReference type="RefSeq" id="WP_148927718.1">
    <property type="nucleotide sequence ID" value="NZ_VNHS01000001.1"/>
</dbReference>
<protein>
    <submittedName>
        <fullName evidence="2">DNA/RNA non-specific endonuclease</fullName>
    </submittedName>
</protein>
<sequence length="485" mass="53307">MIRQHAPARPDEKQGSSNRKRAQANGLHLLQRKLGNQGLRQLLAEDEKARTKPSGATEAGKEESVPKFGHTVGSEESRTGDAIEPEEIRQPFQTFDKERHTLCIEHEGEGWRLVMRSEPTPLGEHLERIREWIEDNGSVQQKTDHERACELAEEIDRGIAPRGAWAAWRPQDGDEVESRLTELSVLMESLPGDEYGGQTGAQARPASTAAWNSVNLTISDGRGGTVASADGRGVDAVVTVNPGALRGTEPQAGARSPLLQAVNALTGGQATYIAGHLLNHHLHGKGDAVENLAPISATANRLMESNFEKSAKQAVLGENKVLSYKVTATYPGGRDDTVGPESSLPTSLDVQIQEYEFDNKHGDTAALRKDINNWTLTGPTLYGQGNYPLHRNNDYVRIEGSIQQRAQEHVDRVNHFINNPAFVTLRAPLIDRANQFLADGQLIVNDANLMHNYLTHEQTLATMSVAWNALENDLMIALPRGKRKR</sequence>
<evidence type="ECO:0000256" key="1">
    <source>
        <dbReference type="SAM" id="MobiDB-lite"/>
    </source>
</evidence>
<dbReference type="InterPro" id="IPR044929">
    <property type="entry name" value="DNA/RNA_non-sp_Endonuclease_sf"/>
</dbReference>